<sequence length="174" mass="19126">MRKYFKVLLAFSVIFIIGIFNFNIGYAQAEEQISDNIDNTFEMYELKNTEEDNNIITPFATFWGNSGTAEINYMPTARAFAWSLNIPGTSGKFLSFTCRADIYTQSTGAFKGSMYFSGGGTGFSISGLADINGVSLTKGVSYLARFTGEAVESPSLKVHYLSPLAYSNGVAFMY</sequence>
<accession>A0A0N0CUX6</accession>
<evidence type="ECO:0000313" key="2">
    <source>
        <dbReference type="Proteomes" id="UP000037977"/>
    </source>
</evidence>
<dbReference type="PATRIC" id="fig|33935.3.peg.2133"/>
<comment type="caution">
    <text evidence="1">The sequence shown here is derived from an EMBL/GenBank/DDBJ whole genome shotgun (WGS) entry which is preliminary data.</text>
</comment>
<dbReference type="AlphaFoldDB" id="A0A0N0CUX6"/>
<proteinExistence type="predicted"/>
<evidence type="ECO:0000313" key="1">
    <source>
        <dbReference type="EMBL" id="KOY80845.1"/>
    </source>
</evidence>
<gene>
    <name evidence="1" type="ORF">ADM90_16840</name>
</gene>
<organism evidence="1 2">
    <name type="scientific">Lysinibacillus macroides</name>
    <dbReference type="NCBI Taxonomy" id="33935"/>
    <lineage>
        <taxon>Bacteria</taxon>
        <taxon>Bacillati</taxon>
        <taxon>Bacillota</taxon>
        <taxon>Bacilli</taxon>
        <taxon>Bacillales</taxon>
        <taxon>Bacillaceae</taxon>
        <taxon>Lysinibacillus</taxon>
    </lineage>
</organism>
<reference evidence="1 2" key="1">
    <citation type="submission" date="2015-07" db="EMBL/GenBank/DDBJ databases">
        <title>Genome sequencing project for genomic taxonomy and phylogenomics of Bacillus-like bacteria.</title>
        <authorList>
            <person name="Liu B."/>
            <person name="Wang J."/>
            <person name="Zhu Y."/>
            <person name="Liu G."/>
            <person name="Chen Q."/>
            <person name="Chen Z."/>
            <person name="Che J."/>
            <person name="Ge C."/>
            <person name="Shi H."/>
            <person name="Pan Z."/>
            <person name="Liu X."/>
        </authorList>
    </citation>
    <scope>NUCLEOTIDE SEQUENCE [LARGE SCALE GENOMIC DNA]</scope>
    <source>
        <strain evidence="1 2">DSM 54</strain>
    </source>
</reference>
<dbReference type="RefSeq" id="WP_053996086.1">
    <property type="nucleotide sequence ID" value="NZ_CP065643.1"/>
</dbReference>
<dbReference type="Proteomes" id="UP000037977">
    <property type="component" value="Unassembled WGS sequence"/>
</dbReference>
<keyword evidence="2" id="KW-1185">Reference proteome</keyword>
<dbReference type="EMBL" id="LGCI01000010">
    <property type="protein sequence ID" value="KOY80845.1"/>
    <property type="molecule type" value="Genomic_DNA"/>
</dbReference>
<protein>
    <submittedName>
        <fullName evidence="1">Uncharacterized protein</fullName>
    </submittedName>
</protein>
<dbReference type="OrthoDB" id="10013813at2"/>
<name>A0A0N0CUX6_9BACI</name>